<keyword evidence="13" id="KW-1185">Reference proteome</keyword>
<dbReference type="NCBIfam" id="NF041757">
    <property type="entry name" value="EfeO"/>
    <property type="match status" value="1"/>
</dbReference>
<comment type="similarity">
    <text evidence="4">Belongs to the oxidase-dependent Fe transporter (OFeT) (TC 9.A.10.1) family.</text>
</comment>
<dbReference type="InterPro" id="IPR038352">
    <property type="entry name" value="Imelysin_sf"/>
</dbReference>
<evidence type="ECO:0000256" key="3">
    <source>
        <dbReference type="ARBA" id="ARBA00005989"/>
    </source>
</evidence>
<dbReference type="Proteomes" id="UP001501470">
    <property type="component" value="Unassembled WGS sequence"/>
</dbReference>
<dbReference type="InterPro" id="IPR050894">
    <property type="entry name" value="EfeM/EfeO_iron_uptake"/>
</dbReference>
<evidence type="ECO:0000256" key="8">
    <source>
        <dbReference type="ARBA" id="ARBA00023136"/>
    </source>
</evidence>
<evidence type="ECO:0000256" key="1">
    <source>
        <dbReference type="ARBA" id="ARBA00004141"/>
    </source>
</evidence>
<evidence type="ECO:0000256" key="4">
    <source>
        <dbReference type="ARBA" id="ARBA00008333"/>
    </source>
</evidence>
<feature type="transmembrane region" description="Helical" evidence="9">
    <location>
        <begin position="183"/>
        <end position="203"/>
    </location>
</feature>
<reference evidence="12 13" key="1">
    <citation type="journal article" date="2019" name="Int. J. Syst. Evol. Microbiol.">
        <title>The Global Catalogue of Microorganisms (GCM) 10K type strain sequencing project: providing services to taxonomists for standard genome sequencing and annotation.</title>
        <authorList>
            <consortium name="The Broad Institute Genomics Platform"/>
            <consortium name="The Broad Institute Genome Sequencing Center for Infectious Disease"/>
            <person name="Wu L."/>
            <person name="Ma J."/>
        </authorList>
    </citation>
    <scope>NUCLEOTIDE SEQUENCE [LARGE SCALE GENOMIC DNA]</scope>
    <source>
        <strain evidence="12 13">JCM 15933</strain>
    </source>
</reference>
<gene>
    <name evidence="12" type="ORF">GCM10009827_107260</name>
</gene>
<dbReference type="Pfam" id="PF03239">
    <property type="entry name" value="FTR1"/>
    <property type="match status" value="1"/>
</dbReference>
<evidence type="ECO:0000256" key="7">
    <source>
        <dbReference type="ARBA" id="ARBA00022989"/>
    </source>
</evidence>
<evidence type="ECO:0000313" key="12">
    <source>
        <dbReference type="EMBL" id="GAA1568104.1"/>
    </source>
</evidence>
<evidence type="ECO:0000256" key="5">
    <source>
        <dbReference type="ARBA" id="ARBA00022692"/>
    </source>
</evidence>
<dbReference type="Pfam" id="PF09375">
    <property type="entry name" value="Peptidase_M75"/>
    <property type="match status" value="1"/>
</dbReference>
<feature type="transmembrane region" description="Helical" evidence="9">
    <location>
        <begin position="43"/>
        <end position="69"/>
    </location>
</feature>
<dbReference type="InterPro" id="IPR004923">
    <property type="entry name" value="FTR1/Fip1/EfeU"/>
</dbReference>
<evidence type="ECO:0000256" key="6">
    <source>
        <dbReference type="ARBA" id="ARBA00022729"/>
    </source>
</evidence>
<accession>A0ABN2D2W4</accession>
<feature type="transmembrane region" description="Helical" evidence="9">
    <location>
        <begin position="106"/>
        <end position="130"/>
    </location>
</feature>
<keyword evidence="8 9" id="KW-0472">Membrane</keyword>
<dbReference type="CDD" id="cd14656">
    <property type="entry name" value="Imelysin-like_EfeO"/>
    <property type="match status" value="1"/>
</dbReference>
<feature type="transmembrane region" description="Helical" evidence="9">
    <location>
        <begin position="6"/>
        <end position="31"/>
    </location>
</feature>
<name>A0ABN2D2W4_9ACTN</name>
<evidence type="ECO:0000259" key="10">
    <source>
        <dbReference type="Pfam" id="PF09375"/>
    </source>
</evidence>
<dbReference type="PANTHER" id="PTHR39192">
    <property type="entry name" value="IRON UPTAKE SYSTEM COMPONENT EFEO"/>
    <property type="match status" value="1"/>
</dbReference>
<evidence type="ECO:0000259" key="11">
    <source>
        <dbReference type="Pfam" id="PF13473"/>
    </source>
</evidence>
<dbReference type="Pfam" id="PF13473">
    <property type="entry name" value="Cupredoxin_1"/>
    <property type="match status" value="1"/>
</dbReference>
<proteinExistence type="inferred from homology"/>
<feature type="transmembrane region" description="Helical" evidence="9">
    <location>
        <begin position="150"/>
        <end position="171"/>
    </location>
</feature>
<dbReference type="EMBL" id="BAAAQD010000039">
    <property type="protein sequence ID" value="GAA1568104.1"/>
    <property type="molecule type" value="Genomic_DNA"/>
</dbReference>
<feature type="transmembrane region" description="Helical" evidence="9">
    <location>
        <begin position="75"/>
        <end position="94"/>
    </location>
</feature>
<keyword evidence="6" id="KW-0732">Signal</keyword>
<keyword evidence="7 9" id="KW-1133">Transmembrane helix</keyword>
<sequence length="647" mass="67368">MGTVFFASFLIGLRDGLEAALVVSILVAFLVQAGRRDRLPHVWAGVAVAILLSAGLGVLLTTVAGWLGSGVRMELFEAVTSLAAVVLVTAMIFWMRRTARTLKGELTDRLATALSVGGWAVAATAFFAVVREGVEMVLLVFAAAEGASESAAPLAGMLSGVAVAVGLGWLISTATARINLGRFFTWTAVLLILVAAGILKYAVHGLQSAAVLPGGTTLAFDVSAGVDPTSWYATLLAGTVNVTTRATVLEVLAWAGFAAVMLLLYFRPVAAPAKVRVGAVAVVAVVLTPSSSCGGPAAAPATDRITVTATDTTCTVSTEHTTAGGREFTVTNKGSKLTEFYVYGAGDRIIGEVENIAPGVTRTLHVELAAGSYTTSCRPGMTGTGLRGPLTVTGGAPSGATSADPALATAAAAYHRYLLAQGDLMTAQTAGFVAAVKAGDRGRAQALYAAARTPYERIEPVAESFGDLDPRIDARDGDLDPGQPWTGWHRIEQQLWNGTPMTEVTPVAVQLESDVTELRHRLDGVEATALEVANGAKSLLDEVAAKKVTGEEDRYSHTDLWDFAANVDGCRAALDTLRPVLDARRPDLGAALDQRFAAVAAELGKHRHGDGFASYDTLTREQVQLLAAAVNALAEQVSAVPVVITHP</sequence>
<organism evidence="12 13">
    <name type="scientific">Dactylosporangium maewongense</name>
    <dbReference type="NCBI Taxonomy" id="634393"/>
    <lineage>
        <taxon>Bacteria</taxon>
        <taxon>Bacillati</taxon>
        <taxon>Actinomycetota</taxon>
        <taxon>Actinomycetes</taxon>
        <taxon>Micromonosporales</taxon>
        <taxon>Micromonosporaceae</taxon>
        <taxon>Dactylosporangium</taxon>
    </lineage>
</organism>
<evidence type="ECO:0000256" key="9">
    <source>
        <dbReference type="SAM" id="Phobius"/>
    </source>
</evidence>
<evidence type="ECO:0000256" key="2">
    <source>
        <dbReference type="ARBA" id="ARBA00004418"/>
    </source>
</evidence>
<dbReference type="NCBIfam" id="NF041756">
    <property type="entry name" value="EfeU"/>
    <property type="match status" value="1"/>
</dbReference>
<feature type="domain" description="EfeO-type cupredoxin-like" evidence="11">
    <location>
        <begin position="293"/>
        <end position="392"/>
    </location>
</feature>
<feature type="domain" description="Imelysin-like" evidence="10">
    <location>
        <begin position="411"/>
        <end position="639"/>
    </location>
</feature>
<dbReference type="InterPro" id="IPR034981">
    <property type="entry name" value="Imelysin-like_EfeO/Algp7"/>
</dbReference>
<feature type="transmembrane region" description="Helical" evidence="9">
    <location>
        <begin position="246"/>
        <end position="266"/>
    </location>
</feature>
<keyword evidence="5 9" id="KW-0812">Transmembrane</keyword>
<dbReference type="InterPro" id="IPR018976">
    <property type="entry name" value="Imelysin-like"/>
</dbReference>
<comment type="subcellular location">
    <subcellularLocation>
        <location evidence="1">Membrane</location>
        <topology evidence="1">Multi-pass membrane protein</topology>
    </subcellularLocation>
    <subcellularLocation>
        <location evidence="2">Periplasm</location>
    </subcellularLocation>
</comment>
<dbReference type="InterPro" id="IPR053377">
    <property type="entry name" value="Iron_uptake_EfeM/EfeO"/>
</dbReference>
<evidence type="ECO:0008006" key="14">
    <source>
        <dbReference type="Google" id="ProtNLM"/>
    </source>
</evidence>
<evidence type="ECO:0000313" key="13">
    <source>
        <dbReference type="Proteomes" id="UP001501470"/>
    </source>
</evidence>
<dbReference type="PANTHER" id="PTHR39192:SF1">
    <property type="entry name" value="IRON UPTAKE SYSTEM COMPONENT EFEO"/>
    <property type="match status" value="1"/>
</dbReference>
<comment type="caution">
    <text evidence="12">The sequence shown here is derived from an EMBL/GenBank/DDBJ whole genome shotgun (WGS) entry which is preliminary data.</text>
</comment>
<dbReference type="RefSeq" id="WP_344513593.1">
    <property type="nucleotide sequence ID" value="NZ_BAAAQD010000039.1"/>
</dbReference>
<comment type="similarity">
    <text evidence="3">Belongs to the EfeM/EfeO family.</text>
</comment>
<dbReference type="Gene3D" id="1.20.1420.20">
    <property type="entry name" value="M75 peptidase, HXXE motif"/>
    <property type="match status" value="1"/>
</dbReference>
<protein>
    <recommendedName>
        <fullName evidence="14">Iron permease FTR1</fullName>
    </recommendedName>
</protein>
<dbReference type="InterPro" id="IPR028096">
    <property type="entry name" value="EfeO_Cupredoxin"/>
</dbReference>